<proteinExistence type="predicted"/>
<keyword evidence="2" id="KW-1185">Reference proteome</keyword>
<evidence type="ECO:0000313" key="1">
    <source>
        <dbReference type="EMBL" id="EOA34596.1"/>
    </source>
</evidence>
<protein>
    <submittedName>
        <fullName evidence="1">Uncharacterized protein</fullName>
    </submittedName>
</protein>
<dbReference type="AlphaFoldDB" id="R0GG14"/>
<sequence length="71" mass="8244">MLRVSITRSSILEKAQHLLHLSMKSSYSMTIQLHGLESCPNHTPSFFTLNNTFQRNFSAKRAHLNNRKKPF</sequence>
<organism evidence="1 2">
    <name type="scientific">Capsella rubella</name>
    <dbReference type="NCBI Taxonomy" id="81985"/>
    <lineage>
        <taxon>Eukaryota</taxon>
        <taxon>Viridiplantae</taxon>
        <taxon>Streptophyta</taxon>
        <taxon>Embryophyta</taxon>
        <taxon>Tracheophyta</taxon>
        <taxon>Spermatophyta</taxon>
        <taxon>Magnoliopsida</taxon>
        <taxon>eudicotyledons</taxon>
        <taxon>Gunneridae</taxon>
        <taxon>Pentapetalae</taxon>
        <taxon>rosids</taxon>
        <taxon>malvids</taxon>
        <taxon>Brassicales</taxon>
        <taxon>Brassicaceae</taxon>
        <taxon>Camelineae</taxon>
        <taxon>Capsella</taxon>
    </lineage>
</organism>
<reference evidence="2" key="1">
    <citation type="journal article" date="2013" name="Nat. Genet.">
        <title>The Capsella rubella genome and the genomic consequences of rapid mating system evolution.</title>
        <authorList>
            <person name="Slotte T."/>
            <person name="Hazzouri K.M."/>
            <person name="Agren J.A."/>
            <person name="Koenig D."/>
            <person name="Maumus F."/>
            <person name="Guo Y.L."/>
            <person name="Steige K."/>
            <person name="Platts A.E."/>
            <person name="Escobar J.S."/>
            <person name="Newman L.K."/>
            <person name="Wang W."/>
            <person name="Mandakova T."/>
            <person name="Vello E."/>
            <person name="Smith L.M."/>
            <person name="Henz S.R."/>
            <person name="Steffen J."/>
            <person name="Takuno S."/>
            <person name="Brandvain Y."/>
            <person name="Coop G."/>
            <person name="Andolfatto P."/>
            <person name="Hu T.T."/>
            <person name="Blanchette M."/>
            <person name="Clark R.M."/>
            <person name="Quesneville H."/>
            <person name="Nordborg M."/>
            <person name="Gaut B.S."/>
            <person name="Lysak M.A."/>
            <person name="Jenkins J."/>
            <person name="Grimwood J."/>
            <person name="Chapman J."/>
            <person name="Prochnik S."/>
            <person name="Shu S."/>
            <person name="Rokhsar D."/>
            <person name="Schmutz J."/>
            <person name="Weigel D."/>
            <person name="Wright S.I."/>
        </authorList>
    </citation>
    <scope>NUCLEOTIDE SEQUENCE [LARGE SCALE GENOMIC DNA]</scope>
    <source>
        <strain evidence="2">cv. Monte Gargano</strain>
    </source>
</reference>
<gene>
    <name evidence="1" type="ORF">CARUB_v10022168mg</name>
</gene>
<dbReference type="Proteomes" id="UP000029121">
    <property type="component" value="Unassembled WGS sequence"/>
</dbReference>
<evidence type="ECO:0000313" key="2">
    <source>
        <dbReference type="Proteomes" id="UP000029121"/>
    </source>
</evidence>
<dbReference type="EMBL" id="KB870806">
    <property type="protein sequence ID" value="EOA34596.1"/>
    <property type="molecule type" value="Genomic_DNA"/>
</dbReference>
<accession>R0GG14</accession>
<name>R0GG14_9BRAS</name>